<dbReference type="Proteomes" id="UP000256220">
    <property type="component" value="Unassembled WGS sequence"/>
</dbReference>
<dbReference type="AlphaFoldDB" id="A0A2P2FFB0"/>
<gene>
    <name evidence="1" type="ORF">BB31_41635</name>
</gene>
<name>A0A2P2FFB0_AMYLU</name>
<evidence type="ECO:0000313" key="2">
    <source>
        <dbReference type="Proteomes" id="UP000256220"/>
    </source>
</evidence>
<comment type="caution">
    <text evidence="1">The sequence shown here is derived from an EMBL/GenBank/DDBJ whole genome shotgun (WGS) entry which is preliminary data.</text>
</comment>
<dbReference type="EMBL" id="JFBM01000070">
    <property type="protein sequence ID" value="KFU75411.1"/>
    <property type="molecule type" value="Genomic_DNA"/>
</dbReference>
<proteinExistence type="predicted"/>
<evidence type="ECO:0000313" key="1">
    <source>
        <dbReference type="EMBL" id="KFU75411.1"/>
    </source>
</evidence>
<keyword evidence="2" id="KW-1185">Reference proteome</keyword>
<organism evidence="1 2">
    <name type="scientific">Amycolatopsis lurida NRRL 2430</name>
    <dbReference type="NCBI Taxonomy" id="1460371"/>
    <lineage>
        <taxon>Bacteria</taxon>
        <taxon>Bacillati</taxon>
        <taxon>Actinomycetota</taxon>
        <taxon>Actinomycetes</taxon>
        <taxon>Pseudonocardiales</taxon>
        <taxon>Pseudonocardiaceae</taxon>
        <taxon>Amycolatopsis</taxon>
    </lineage>
</organism>
<evidence type="ECO:0008006" key="3">
    <source>
        <dbReference type="Google" id="ProtNLM"/>
    </source>
</evidence>
<accession>A0A2P2FFB0</accession>
<reference evidence="1 2" key="1">
    <citation type="journal article" date="2014" name="Genome Announc.">
        <title>Draft Genome Sequence of Amycolatopsis lurida NRRL 2430, Producer of the Glycopeptide Family Antibiotic Ristocetin.</title>
        <authorList>
            <person name="Kwun M.J."/>
            <person name="Hong H.J."/>
        </authorList>
    </citation>
    <scope>NUCLEOTIDE SEQUENCE [LARGE SCALE GENOMIC DNA]</scope>
    <source>
        <strain evidence="1 2">NRRL 2430</strain>
    </source>
</reference>
<sequence>MPHRFPYQVGDPVTCLIYRGTLALASGHIIAITDLPGGCKRVRVRYAGGDADYRVTASGHCDYLTPGPPSGC</sequence>
<protein>
    <recommendedName>
        <fullName evidence="3">DUF1918 domain-containing protein</fullName>
    </recommendedName>
</protein>